<gene>
    <name evidence="2" type="ORF">PCANC_22357</name>
</gene>
<evidence type="ECO:0000313" key="3">
    <source>
        <dbReference type="Proteomes" id="UP000235388"/>
    </source>
</evidence>
<feature type="compositionally biased region" description="Polar residues" evidence="1">
    <location>
        <begin position="68"/>
        <end position="77"/>
    </location>
</feature>
<organism evidence="2 3">
    <name type="scientific">Puccinia coronata f. sp. avenae</name>
    <dbReference type="NCBI Taxonomy" id="200324"/>
    <lineage>
        <taxon>Eukaryota</taxon>
        <taxon>Fungi</taxon>
        <taxon>Dikarya</taxon>
        <taxon>Basidiomycota</taxon>
        <taxon>Pucciniomycotina</taxon>
        <taxon>Pucciniomycetes</taxon>
        <taxon>Pucciniales</taxon>
        <taxon>Pucciniaceae</taxon>
        <taxon>Puccinia</taxon>
    </lineage>
</organism>
<sequence length="96" mass="10952">MTTSLGPWFDVHVIQDGWPKALMLLRKSRAKDDWHHQYPAFDSWTTIVPHCDLLRRSSPPPNEVPCRQVQSDLSGWSGNHMKTAHDPTPLARATPQ</sequence>
<comment type="caution">
    <text evidence="2">The sequence shown here is derived from an EMBL/GenBank/DDBJ whole genome shotgun (WGS) entry which is preliminary data.</text>
</comment>
<accession>A0A2N5U1Y3</accession>
<dbReference type="EMBL" id="PGCJ01000340">
    <property type="protein sequence ID" value="PLW31767.1"/>
    <property type="molecule type" value="Genomic_DNA"/>
</dbReference>
<evidence type="ECO:0000256" key="1">
    <source>
        <dbReference type="SAM" id="MobiDB-lite"/>
    </source>
</evidence>
<name>A0A2N5U1Y3_9BASI</name>
<reference evidence="2 3" key="1">
    <citation type="submission" date="2017-11" db="EMBL/GenBank/DDBJ databases">
        <title>De novo assembly and phasing of dikaryotic genomes from two isolates of Puccinia coronata f. sp. avenae, the causal agent of oat crown rust.</title>
        <authorList>
            <person name="Miller M.E."/>
            <person name="Zhang Y."/>
            <person name="Omidvar V."/>
            <person name="Sperschneider J."/>
            <person name="Schwessinger B."/>
            <person name="Raley C."/>
            <person name="Palmer J.M."/>
            <person name="Garnica D."/>
            <person name="Upadhyaya N."/>
            <person name="Rathjen J."/>
            <person name="Taylor J.M."/>
            <person name="Park R.F."/>
            <person name="Dodds P.N."/>
            <person name="Hirsch C.D."/>
            <person name="Kianian S.F."/>
            <person name="Figueroa M."/>
        </authorList>
    </citation>
    <scope>NUCLEOTIDE SEQUENCE [LARGE SCALE GENOMIC DNA]</scope>
    <source>
        <strain evidence="2">12NC29</strain>
    </source>
</reference>
<protein>
    <submittedName>
        <fullName evidence="2">Uncharacterized protein</fullName>
    </submittedName>
</protein>
<dbReference type="AlphaFoldDB" id="A0A2N5U1Y3"/>
<dbReference type="Proteomes" id="UP000235388">
    <property type="component" value="Unassembled WGS sequence"/>
</dbReference>
<feature type="region of interest" description="Disordered" evidence="1">
    <location>
        <begin position="58"/>
        <end position="96"/>
    </location>
</feature>
<keyword evidence="3" id="KW-1185">Reference proteome</keyword>
<proteinExistence type="predicted"/>
<evidence type="ECO:0000313" key="2">
    <source>
        <dbReference type="EMBL" id="PLW31767.1"/>
    </source>
</evidence>